<proteinExistence type="predicted"/>
<feature type="transmembrane region" description="Helical" evidence="8">
    <location>
        <begin position="323"/>
        <end position="341"/>
    </location>
</feature>
<evidence type="ECO:0000256" key="3">
    <source>
        <dbReference type="ARBA" id="ARBA00022679"/>
    </source>
</evidence>
<reference evidence="10" key="1">
    <citation type="journal article" date="2019" name="Int. J. Syst. Evol. Microbiol.">
        <title>The Global Catalogue of Microorganisms (GCM) 10K type strain sequencing project: providing services to taxonomists for standard genome sequencing and annotation.</title>
        <authorList>
            <consortium name="The Broad Institute Genomics Platform"/>
            <consortium name="The Broad Institute Genome Sequencing Center for Infectious Disease"/>
            <person name="Wu L."/>
            <person name="Ma J."/>
        </authorList>
    </citation>
    <scope>NUCLEOTIDE SEQUENCE [LARGE SCALE GENOMIC DNA]</scope>
    <source>
        <strain evidence="10">CGMCC 4.7237</strain>
    </source>
</reference>
<dbReference type="GO" id="GO:0016740">
    <property type="term" value="F:transferase activity"/>
    <property type="evidence" value="ECO:0007669"/>
    <property type="project" value="UniProtKB-KW"/>
</dbReference>
<evidence type="ECO:0000256" key="1">
    <source>
        <dbReference type="ARBA" id="ARBA00004651"/>
    </source>
</evidence>
<keyword evidence="6 8" id="KW-0472">Membrane</keyword>
<evidence type="ECO:0000256" key="5">
    <source>
        <dbReference type="ARBA" id="ARBA00022989"/>
    </source>
</evidence>
<organism evidence="9 10">
    <name type="scientific">Streptomyces polygonati</name>
    <dbReference type="NCBI Taxonomy" id="1617087"/>
    <lineage>
        <taxon>Bacteria</taxon>
        <taxon>Bacillati</taxon>
        <taxon>Actinomycetota</taxon>
        <taxon>Actinomycetes</taxon>
        <taxon>Kitasatosporales</taxon>
        <taxon>Streptomycetaceae</taxon>
        <taxon>Streptomyces</taxon>
    </lineage>
</organism>
<name>A0ABV8HKT9_9ACTN</name>
<feature type="transmembrane region" description="Helical" evidence="8">
    <location>
        <begin position="140"/>
        <end position="160"/>
    </location>
</feature>
<evidence type="ECO:0000256" key="7">
    <source>
        <dbReference type="SAM" id="MobiDB-lite"/>
    </source>
</evidence>
<dbReference type="CDD" id="cd06853">
    <property type="entry name" value="GT_WecA_like"/>
    <property type="match status" value="1"/>
</dbReference>
<feature type="compositionally biased region" description="Basic and acidic residues" evidence="7">
    <location>
        <begin position="423"/>
        <end position="435"/>
    </location>
</feature>
<keyword evidence="10" id="KW-1185">Reference proteome</keyword>
<protein>
    <submittedName>
        <fullName evidence="9">MraY family glycosyltransferase</fullName>
        <ecNumber evidence="9">2.7.8.-</ecNumber>
    </submittedName>
</protein>
<keyword evidence="4 8" id="KW-0812">Transmembrane</keyword>
<feature type="transmembrane region" description="Helical" evidence="8">
    <location>
        <begin position="108"/>
        <end position="128"/>
    </location>
</feature>
<gene>
    <name evidence="9" type="ORF">ACFO3J_05230</name>
</gene>
<dbReference type="PANTHER" id="PTHR22926:SF3">
    <property type="entry name" value="UNDECAPRENYL-PHOSPHATE ALPHA-N-ACETYLGLUCOSAMINYL 1-PHOSPHATE TRANSFERASE"/>
    <property type="match status" value="1"/>
</dbReference>
<feature type="transmembrane region" description="Helical" evidence="8">
    <location>
        <begin position="194"/>
        <end position="217"/>
    </location>
</feature>
<evidence type="ECO:0000313" key="9">
    <source>
        <dbReference type="EMBL" id="MFC4030871.1"/>
    </source>
</evidence>
<dbReference type="EMBL" id="JBHSBB010000005">
    <property type="protein sequence ID" value="MFC4030871.1"/>
    <property type="molecule type" value="Genomic_DNA"/>
</dbReference>
<keyword evidence="5 8" id="KW-1133">Transmembrane helix</keyword>
<keyword evidence="2" id="KW-1003">Cell membrane</keyword>
<evidence type="ECO:0000256" key="2">
    <source>
        <dbReference type="ARBA" id="ARBA00022475"/>
    </source>
</evidence>
<dbReference type="RefSeq" id="WP_386426539.1">
    <property type="nucleotide sequence ID" value="NZ_JBHSBB010000005.1"/>
</dbReference>
<evidence type="ECO:0000256" key="4">
    <source>
        <dbReference type="ARBA" id="ARBA00022692"/>
    </source>
</evidence>
<comment type="subcellular location">
    <subcellularLocation>
        <location evidence="1">Cell membrane</location>
        <topology evidence="1">Multi-pass membrane protein</topology>
    </subcellularLocation>
</comment>
<feature type="region of interest" description="Disordered" evidence="7">
    <location>
        <begin position="400"/>
        <end position="435"/>
    </location>
</feature>
<keyword evidence="3 9" id="KW-0808">Transferase</keyword>
<feature type="transmembrane region" description="Helical" evidence="8">
    <location>
        <begin position="167"/>
        <end position="188"/>
    </location>
</feature>
<evidence type="ECO:0000256" key="8">
    <source>
        <dbReference type="SAM" id="Phobius"/>
    </source>
</evidence>
<dbReference type="Pfam" id="PF00953">
    <property type="entry name" value="Glycos_transf_4"/>
    <property type="match status" value="1"/>
</dbReference>
<feature type="transmembrane region" description="Helical" evidence="8">
    <location>
        <begin position="80"/>
        <end position="96"/>
    </location>
</feature>
<feature type="transmembrane region" description="Helical" evidence="8">
    <location>
        <begin position="48"/>
        <end position="68"/>
    </location>
</feature>
<feature type="transmembrane region" description="Helical" evidence="8">
    <location>
        <begin position="229"/>
        <end position="247"/>
    </location>
</feature>
<feature type="transmembrane region" description="Helical" evidence="8">
    <location>
        <begin position="347"/>
        <end position="367"/>
    </location>
</feature>
<dbReference type="Proteomes" id="UP001595765">
    <property type="component" value="Unassembled WGS sequence"/>
</dbReference>
<accession>A0ABV8HKT9</accession>
<feature type="transmembrane region" description="Helical" evidence="8">
    <location>
        <begin position="267"/>
        <end position="292"/>
    </location>
</feature>
<evidence type="ECO:0000256" key="6">
    <source>
        <dbReference type="ARBA" id="ARBA00023136"/>
    </source>
</evidence>
<dbReference type="EC" id="2.7.8.-" evidence="9"/>
<comment type="caution">
    <text evidence="9">The sequence shown here is derived from an EMBL/GenBank/DDBJ whole genome shotgun (WGS) entry which is preliminary data.</text>
</comment>
<evidence type="ECO:0000313" key="10">
    <source>
        <dbReference type="Proteomes" id="UP001595765"/>
    </source>
</evidence>
<sequence length="435" mass="46516">MREYLLTLCVSAAVTYLLTGPVRKFAIAAGAMPEIRARDVHREPTPRLGGIAMFGGLCAGLLVAAHLSNIGDVFTQSTEPRALLSGASLIWLLGVLDDKWGVDALIKLGVQMIAAGVMVWQGLTILWLPVPGIGPVALTPVQSTLLTVALVVITINAVNFVDGLDGLAAGVVCIASIAFFMYAYRMWYGYGVEAAAPATLFSAILIGMCVGFLPHNIHPARIFMGDSGSMLIGLVLASGAISITGQVDPDVITDFTGSPRSTVHFMVPVYMPLLLPLTMIAIPAADLVLAVVRRTWKGQSPFAADRGHLHHRLLEIGHSHSRAVLIMYFWSALIAFAAVAFSVNSSSLLIVLVIASLSAVGLVVLLLPRVRPRAPHWAESLVPPRYRRRRRRLAAAAAAAEQEMLSADPPALNGSTAIGDRSQLPDRRRPVDSHR</sequence>
<dbReference type="PANTHER" id="PTHR22926">
    <property type="entry name" value="PHOSPHO-N-ACETYLMURAMOYL-PENTAPEPTIDE-TRANSFERASE"/>
    <property type="match status" value="1"/>
</dbReference>
<dbReference type="InterPro" id="IPR000715">
    <property type="entry name" value="Glycosyl_transferase_4"/>
</dbReference>